<dbReference type="PROSITE" id="PS50956">
    <property type="entry name" value="HTH_ASNC_2"/>
    <property type="match status" value="1"/>
</dbReference>
<dbReference type="InterPro" id="IPR011008">
    <property type="entry name" value="Dimeric_a/b-barrel"/>
</dbReference>
<protein>
    <submittedName>
        <fullName evidence="5">Transcriptional regulator, AsnC family</fullName>
    </submittedName>
</protein>
<dbReference type="Proteomes" id="UP000199026">
    <property type="component" value="Unassembled WGS sequence"/>
</dbReference>
<accession>A0A1H3KP25</accession>
<dbReference type="Pfam" id="PF01037">
    <property type="entry name" value="AsnC_trans_reg"/>
    <property type="match status" value="1"/>
</dbReference>
<evidence type="ECO:0000256" key="2">
    <source>
        <dbReference type="ARBA" id="ARBA00023125"/>
    </source>
</evidence>
<dbReference type="InterPro" id="IPR019888">
    <property type="entry name" value="Tscrpt_reg_AsnC-like"/>
</dbReference>
<dbReference type="OrthoDB" id="9809462at2"/>
<evidence type="ECO:0000256" key="1">
    <source>
        <dbReference type="ARBA" id="ARBA00023015"/>
    </source>
</evidence>
<dbReference type="Gene3D" id="3.30.70.920">
    <property type="match status" value="1"/>
</dbReference>
<keyword evidence="6" id="KW-1185">Reference proteome</keyword>
<evidence type="ECO:0000313" key="5">
    <source>
        <dbReference type="EMBL" id="SDY53374.1"/>
    </source>
</evidence>
<dbReference type="SMART" id="SM00344">
    <property type="entry name" value="HTH_ASNC"/>
    <property type="match status" value="1"/>
</dbReference>
<dbReference type="RefSeq" id="WP_089890710.1">
    <property type="nucleotide sequence ID" value="NZ_CALJFH010000012.1"/>
</dbReference>
<dbReference type="InterPro" id="IPR036388">
    <property type="entry name" value="WH-like_DNA-bd_sf"/>
</dbReference>
<dbReference type="STRING" id="576131.SAMN05444486_102640"/>
<dbReference type="PANTHER" id="PTHR30154">
    <property type="entry name" value="LEUCINE-RESPONSIVE REGULATORY PROTEIN"/>
    <property type="match status" value="1"/>
</dbReference>
<dbReference type="GO" id="GO:0003700">
    <property type="term" value="F:DNA-binding transcription factor activity"/>
    <property type="evidence" value="ECO:0007669"/>
    <property type="project" value="InterPro"/>
</dbReference>
<dbReference type="GO" id="GO:0043565">
    <property type="term" value="F:sequence-specific DNA binding"/>
    <property type="evidence" value="ECO:0007669"/>
    <property type="project" value="InterPro"/>
</dbReference>
<evidence type="ECO:0000259" key="4">
    <source>
        <dbReference type="PROSITE" id="PS50956"/>
    </source>
</evidence>
<gene>
    <name evidence="5" type="ORF">SAMN05444486_102640</name>
</gene>
<organism evidence="5 6">
    <name type="scientific">Lentibacter algarum</name>
    <dbReference type="NCBI Taxonomy" id="576131"/>
    <lineage>
        <taxon>Bacteria</taxon>
        <taxon>Pseudomonadati</taxon>
        <taxon>Pseudomonadota</taxon>
        <taxon>Alphaproteobacteria</taxon>
        <taxon>Rhodobacterales</taxon>
        <taxon>Roseobacteraceae</taxon>
        <taxon>Lentibacter</taxon>
    </lineage>
</organism>
<sequence length="142" mass="15463">MDDLDQRLISALRHDARASHSDLAAQLGVTRATVRARLARLEARGVILGYSVVLKEDRLADPVRGLMMIGIEGRGTERILRQLAGFSAVRGVHSTNGRWDVIAEIGTESLEAFDEVLARIRKLDGVATSETSLLLSTKKASN</sequence>
<dbReference type="InterPro" id="IPR000485">
    <property type="entry name" value="AsnC-type_HTH_dom"/>
</dbReference>
<reference evidence="5 6" key="1">
    <citation type="submission" date="2016-10" db="EMBL/GenBank/DDBJ databases">
        <authorList>
            <person name="de Groot N.N."/>
        </authorList>
    </citation>
    <scope>NUCLEOTIDE SEQUENCE [LARGE SCALE GENOMIC DNA]</scope>
    <source>
        <strain evidence="5 6">DSM 24677</strain>
    </source>
</reference>
<evidence type="ECO:0000313" key="6">
    <source>
        <dbReference type="Proteomes" id="UP000199026"/>
    </source>
</evidence>
<dbReference type="InterPro" id="IPR036390">
    <property type="entry name" value="WH_DNA-bd_sf"/>
</dbReference>
<dbReference type="Pfam" id="PF13404">
    <property type="entry name" value="HTH_AsnC-type"/>
    <property type="match status" value="1"/>
</dbReference>
<dbReference type="SUPFAM" id="SSF46785">
    <property type="entry name" value="Winged helix' DNA-binding domain"/>
    <property type="match status" value="1"/>
</dbReference>
<dbReference type="PRINTS" id="PR00035">
    <property type="entry name" value="HTHGNTR"/>
</dbReference>
<dbReference type="PROSITE" id="PS00519">
    <property type="entry name" value="HTH_ASNC_1"/>
    <property type="match status" value="1"/>
</dbReference>
<dbReference type="AlphaFoldDB" id="A0A1H3KP25"/>
<dbReference type="GeneID" id="78124706"/>
<dbReference type="GO" id="GO:0043200">
    <property type="term" value="P:response to amino acid"/>
    <property type="evidence" value="ECO:0007669"/>
    <property type="project" value="TreeGrafter"/>
</dbReference>
<feature type="domain" description="HTH asnC-type" evidence="4">
    <location>
        <begin position="1"/>
        <end position="67"/>
    </location>
</feature>
<keyword evidence="3" id="KW-0804">Transcription</keyword>
<dbReference type="PRINTS" id="PR00033">
    <property type="entry name" value="HTHASNC"/>
</dbReference>
<dbReference type="InterPro" id="IPR019887">
    <property type="entry name" value="Tscrpt_reg_AsnC/Lrp_C"/>
</dbReference>
<keyword evidence="2" id="KW-0238">DNA-binding</keyword>
<keyword evidence="1" id="KW-0805">Transcription regulation</keyword>
<dbReference type="GO" id="GO:0005829">
    <property type="term" value="C:cytosol"/>
    <property type="evidence" value="ECO:0007669"/>
    <property type="project" value="TreeGrafter"/>
</dbReference>
<dbReference type="Gene3D" id="1.10.10.10">
    <property type="entry name" value="Winged helix-like DNA-binding domain superfamily/Winged helix DNA-binding domain"/>
    <property type="match status" value="1"/>
</dbReference>
<name>A0A1H3KP25_9RHOB</name>
<dbReference type="EMBL" id="FNPR01000002">
    <property type="protein sequence ID" value="SDY53374.1"/>
    <property type="molecule type" value="Genomic_DNA"/>
</dbReference>
<proteinExistence type="predicted"/>
<dbReference type="PANTHER" id="PTHR30154:SF34">
    <property type="entry name" value="TRANSCRIPTIONAL REGULATOR AZLB"/>
    <property type="match status" value="1"/>
</dbReference>
<dbReference type="InterPro" id="IPR000524">
    <property type="entry name" value="Tscrpt_reg_HTH_GntR"/>
</dbReference>
<dbReference type="SUPFAM" id="SSF54909">
    <property type="entry name" value="Dimeric alpha+beta barrel"/>
    <property type="match status" value="1"/>
</dbReference>
<dbReference type="InterPro" id="IPR019885">
    <property type="entry name" value="Tscrpt_reg_HTH_AsnC-type_CS"/>
</dbReference>
<evidence type="ECO:0000256" key="3">
    <source>
        <dbReference type="ARBA" id="ARBA00023163"/>
    </source>
</evidence>